<evidence type="ECO:0000313" key="3">
    <source>
        <dbReference type="Proteomes" id="UP000198959"/>
    </source>
</evidence>
<organism evidence="2 3">
    <name type="scientific">Micromonospora pallida</name>
    <dbReference type="NCBI Taxonomy" id="145854"/>
    <lineage>
        <taxon>Bacteria</taxon>
        <taxon>Bacillati</taxon>
        <taxon>Actinomycetota</taxon>
        <taxon>Actinomycetes</taxon>
        <taxon>Micromonosporales</taxon>
        <taxon>Micromonosporaceae</taxon>
        <taxon>Micromonospora</taxon>
    </lineage>
</organism>
<proteinExistence type="predicted"/>
<keyword evidence="3" id="KW-1185">Reference proteome</keyword>
<feature type="chain" id="PRO_5008745756" description="Peptidase inhibitor family I36" evidence="1">
    <location>
        <begin position="29"/>
        <end position="174"/>
    </location>
</feature>
<gene>
    <name evidence="2" type="ORF">GA0074692_2574</name>
</gene>
<name>A0A1C6SGM1_9ACTN</name>
<protein>
    <recommendedName>
        <fullName evidence="4">Peptidase inhibitor family I36</fullName>
    </recommendedName>
</protein>
<accession>A0A1C6SGM1</accession>
<sequence>MKRSAPLRLALAALLTVAALLSAVPAQAAAPTPAPSTAKPELVVHPDGSWEIRDPDNVNYPISYCAGTSHGPKMIGTLTLEFGAQQTCDNARDWPHRVVVWLQSTCSDFWCIVFDDEGYMDTGWVTGRVATKTGGLGCDNTNRRKYRLVVDVYARGTYLDTVVGSNEPVLSCSM</sequence>
<dbReference type="EMBL" id="FMHW01000002">
    <property type="protein sequence ID" value="SCL28621.1"/>
    <property type="molecule type" value="Genomic_DNA"/>
</dbReference>
<evidence type="ECO:0000256" key="1">
    <source>
        <dbReference type="SAM" id="SignalP"/>
    </source>
</evidence>
<dbReference type="OrthoDB" id="3390194at2"/>
<feature type="signal peptide" evidence="1">
    <location>
        <begin position="1"/>
        <end position="28"/>
    </location>
</feature>
<evidence type="ECO:0008006" key="4">
    <source>
        <dbReference type="Google" id="ProtNLM"/>
    </source>
</evidence>
<reference evidence="3" key="1">
    <citation type="submission" date="2016-06" db="EMBL/GenBank/DDBJ databases">
        <authorList>
            <person name="Varghese N."/>
            <person name="Submissions Spin"/>
        </authorList>
    </citation>
    <scope>NUCLEOTIDE SEQUENCE [LARGE SCALE GENOMIC DNA]</scope>
    <source>
        <strain evidence="3">DSM 43817</strain>
    </source>
</reference>
<dbReference type="Proteomes" id="UP000198959">
    <property type="component" value="Unassembled WGS sequence"/>
</dbReference>
<dbReference type="AlphaFoldDB" id="A0A1C6SGM1"/>
<dbReference type="RefSeq" id="WP_091643801.1">
    <property type="nucleotide sequence ID" value="NZ_FMHW01000002.1"/>
</dbReference>
<keyword evidence="1" id="KW-0732">Signal</keyword>
<evidence type="ECO:0000313" key="2">
    <source>
        <dbReference type="EMBL" id="SCL28621.1"/>
    </source>
</evidence>
<dbReference type="STRING" id="145854.GA0074692_2574"/>